<accession>A0A9N9JV07</accession>
<proteinExistence type="predicted"/>
<evidence type="ECO:0000313" key="2">
    <source>
        <dbReference type="Proteomes" id="UP000789405"/>
    </source>
</evidence>
<reference evidence="1" key="1">
    <citation type="submission" date="2021-06" db="EMBL/GenBank/DDBJ databases">
        <authorList>
            <person name="Kallberg Y."/>
            <person name="Tangrot J."/>
            <person name="Rosling A."/>
        </authorList>
    </citation>
    <scope>NUCLEOTIDE SEQUENCE</scope>
    <source>
        <strain evidence="1">MA453B</strain>
    </source>
</reference>
<dbReference type="Proteomes" id="UP000789405">
    <property type="component" value="Unassembled WGS sequence"/>
</dbReference>
<feature type="non-terminal residue" evidence="1">
    <location>
        <position position="86"/>
    </location>
</feature>
<protein>
    <submittedName>
        <fullName evidence="1">20312_t:CDS:1</fullName>
    </submittedName>
</protein>
<dbReference type="OrthoDB" id="2434658at2759"/>
<dbReference type="EMBL" id="CAJVPY010029972">
    <property type="protein sequence ID" value="CAG8794854.1"/>
    <property type="molecule type" value="Genomic_DNA"/>
</dbReference>
<gene>
    <name evidence="1" type="ORF">DERYTH_LOCUS22153</name>
</gene>
<name>A0A9N9JV07_9GLOM</name>
<keyword evidence="2" id="KW-1185">Reference proteome</keyword>
<evidence type="ECO:0000313" key="1">
    <source>
        <dbReference type="EMBL" id="CAG8794854.1"/>
    </source>
</evidence>
<comment type="caution">
    <text evidence="1">The sequence shown here is derived from an EMBL/GenBank/DDBJ whole genome shotgun (WGS) entry which is preliminary data.</text>
</comment>
<organism evidence="1 2">
    <name type="scientific">Dentiscutata erythropus</name>
    <dbReference type="NCBI Taxonomy" id="1348616"/>
    <lineage>
        <taxon>Eukaryota</taxon>
        <taxon>Fungi</taxon>
        <taxon>Fungi incertae sedis</taxon>
        <taxon>Mucoromycota</taxon>
        <taxon>Glomeromycotina</taxon>
        <taxon>Glomeromycetes</taxon>
        <taxon>Diversisporales</taxon>
        <taxon>Gigasporaceae</taxon>
        <taxon>Dentiscutata</taxon>
    </lineage>
</organism>
<dbReference type="AlphaFoldDB" id="A0A9N9JV07"/>
<sequence length="86" mass="9964">MVNANEWLNENIPKNQRAQTTGLYIYSQYRGGYNINQGPPNYQFYNTTLEGELDLNDFVNLQQLNIGSVGQDQDQQQKITHLKIDK</sequence>